<dbReference type="SUPFAM" id="SSF52833">
    <property type="entry name" value="Thioredoxin-like"/>
    <property type="match status" value="1"/>
</dbReference>
<keyword evidence="2 6" id="KW-0812">Transmembrane</keyword>
<feature type="transmembrane region" description="Helical" evidence="6">
    <location>
        <begin position="387"/>
        <end position="407"/>
    </location>
</feature>
<dbReference type="PANTHER" id="PTHR32234:SF3">
    <property type="entry name" value="SUPPRESSION OF COPPER SENSITIVITY PROTEIN"/>
    <property type="match status" value="1"/>
</dbReference>
<dbReference type="CDD" id="cd02953">
    <property type="entry name" value="DsbDgamma"/>
    <property type="match status" value="1"/>
</dbReference>
<dbReference type="GO" id="GO:0045454">
    <property type="term" value="P:cell redox homeostasis"/>
    <property type="evidence" value="ECO:0007669"/>
    <property type="project" value="TreeGrafter"/>
</dbReference>
<dbReference type="AlphaFoldDB" id="A0A939IN30"/>
<sequence length="702" mass="75468">MYCIARLKRGVHLLLAACLLAPAALAGPPPPDAINDTGWLTAPEHPPVSVRLAVPGTTDTRAGTIDAVLAVNLDKGWKTYWRSPGEGGIAPAMDWSDSENLSDITWLWPAPQRYQMQGIETAGYEGLVRFPLRLKWSEPDEPVRLRATLTLPSCTTICVLTDFELALDFTPKQLRIDDDLAYRFNQAMGSVPRALPGAAVNDARWDARRELLQLTLQRDTPWQSPQVFVDAPDARLAELNYQLERLEVDNNTLRIQLSPSHWLELPELVGERIRLTVTDGAFAAEYDSTIRAGDVAVSAQRSLGWILLLALMGGLVLNVMPCVLPVLGLKLHGLVAGTTRDGKRIRRQFAASAMGIVIAFWLLAAGTLLLQWSGAAVGWGVQFQNPWFIAALATVTFVFTLNLAGVFEWRLPVGLNTWAAKQGDNSYRGHVLQGMLATLLATPCTAPFLGTAVAFALGASPGELVAVFTALGVGMALPWLLVAALPATASLLPRPGPWLHWVKPLFALMMGGTSLWLFGLLSPHTGLTVVALACATLVLLTVSLLWLRGGSRAGLLGVGAATLAVAAVLALGGISGQWQSPNQRPLSWQPLDSDAIARAVQGGETVFVDVTADWCITCQANKIGVLLREPVYSALQEDGIIRLQGDWTRPASDISAYLKDNGTYGVPFNKVYGPGAPAGIDLPVLLTDQAVLRALETARTGP</sequence>
<dbReference type="Pfam" id="PF13899">
    <property type="entry name" value="Thioredoxin_7"/>
    <property type="match status" value="1"/>
</dbReference>
<reference evidence="10" key="1">
    <citation type="submission" date="2021-02" db="EMBL/GenBank/DDBJ databases">
        <title>PHA producing bacteria isolated from coastal sediment in Guangdong, Shenzhen.</title>
        <authorList>
            <person name="Zheng W."/>
            <person name="Yu S."/>
            <person name="Huang Y."/>
        </authorList>
    </citation>
    <scope>NUCLEOTIDE SEQUENCE</scope>
    <source>
        <strain evidence="10">TN14-10</strain>
    </source>
</reference>
<keyword evidence="7" id="KW-0732">Signal</keyword>
<keyword evidence="11" id="KW-1185">Reference proteome</keyword>
<evidence type="ECO:0000256" key="4">
    <source>
        <dbReference type="ARBA" id="ARBA00022989"/>
    </source>
</evidence>
<evidence type="ECO:0000259" key="8">
    <source>
        <dbReference type="Pfam" id="PF02683"/>
    </source>
</evidence>
<feature type="domain" description="Thiol:disulfide interchange protein DsbD N-terminal" evidence="9">
    <location>
        <begin position="62"/>
        <end position="163"/>
    </location>
</feature>
<evidence type="ECO:0000256" key="5">
    <source>
        <dbReference type="ARBA" id="ARBA00023136"/>
    </source>
</evidence>
<evidence type="ECO:0000313" key="11">
    <source>
        <dbReference type="Proteomes" id="UP000664303"/>
    </source>
</evidence>
<feature type="transmembrane region" description="Helical" evidence="6">
    <location>
        <begin position="303"/>
        <end position="328"/>
    </location>
</feature>
<evidence type="ECO:0000256" key="3">
    <source>
        <dbReference type="ARBA" id="ARBA00022748"/>
    </source>
</evidence>
<dbReference type="Proteomes" id="UP000664303">
    <property type="component" value="Unassembled WGS sequence"/>
</dbReference>
<dbReference type="GO" id="GO:0016020">
    <property type="term" value="C:membrane"/>
    <property type="evidence" value="ECO:0007669"/>
    <property type="project" value="UniProtKB-SubCell"/>
</dbReference>
<organism evidence="10 11">
    <name type="scientific">Parahaliea mediterranea</name>
    <dbReference type="NCBI Taxonomy" id="651086"/>
    <lineage>
        <taxon>Bacteria</taxon>
        <taxon>Pseudomonadati</taxon>
        <taxon>Pseudomonadota</taxon>
        <taxon>Gammaproteobacteria</taxon>
        <taxon>Cellvibrionales</taxon>
        <taxon>Halieaceae</taxon>
        <taxon>Parahaliea</taxon>
    </lineage>
</organism>
<evidence type="ECO:0000256" key="2">
    <source>
        <dbReference type="ARBA" id="ARBA00022692"/>
    </source>
</evidence>
<dbReference type="PANTHER" id="PTHR32234">
    <property type="entry name" value="THIOL:DISULFIDE INTERCHANGE PROTEIN DSBD"/>
    <property type="match status" value="1"/>
</dbReference>
<feature type="transmembrane region" description="Helical" evidence="6">
    <location>
        <begin position="554"/>
        <end position="574"/>
    </location>
</feature>
<feature type="transmembrane region" description="Helical" evidence="6">
    <location>
        <begin position="501"/>
        <end position="521"/>
    </location>
</feature>
<dbReference type="GO" id="GO:0017004">
    <property type="term" value="P:cytochrome complex assembly"/>
    <property type="evidence" value="ECO:0007669"/>
    <property type="project" value="UniProtKB-KW"/>
</dbReference>
<feature type="transmembrane region" description="Helical" evidence="6">
    <location>
        <begin position="464"/>
        <end position="489"/>
    </location>
</feature>
<feature type="transmembrane region" description="Helical" evidence="6">
    <location>
        <begin position="436"/>
        <end position="458"/>
    </location>
</feature>
<evidence type="ECO:0000256" key="1">
    <source>
        <dbReference type="ARBA" id="ARBA00004141"/>
    </source>
</evidence>
<name>A0A939IN30_9GAMM</name>
<dbReference type="RefSeq" id="WP_206561078.1">
    <property type="nucleotide sequence ID" value="NZ_JAFKCZ010000009.1"/>
</dbReference>
<feature type="transmembrane region" description="Helical" evidence="6">
    <location>
        <begin position="527"/>
        <end position="547"/>
    </location>
</feature>
<dbReference type="InterPro" id="IPR003834">
    <property type="entry name" value="Cyt_c_assmbl_TM_dom"/>
</dbReference>
<dbReference type="InterPro" id="IPR035671">
    <property type="entry name" value="DsbD_gamma"/>
</dbReference>
<feature type="chain" id="PRO_5037530576" evidence="7">
    <location>
        <begin position="27"/>
        <end position="702"/>
    </location>
</feature>
<proteinExistence type="predicted"/>
<comment type="subcellular location">
    <subcellularLocation>
        <location evidence="1">Membrane</location>
        <topology evidence="1">Multi-pass membrane protein</topology>
    </subcellularLocation>
</comment>
<keyword evidence="4 6" id="KW-1133">Transmembrane helix</keyword>
<feature type="domain" description="Cytochrome C biogenesis protein transmembrane" evidence="8">
    <location>
        <begin position="305"/>
        <end position="518"/>
    </location>
</feature>
<feature type="transmembrane region" description="Helical" evidence="6">
    <location>
        <begin position="349"/>
        <end position="372"/>
    </location>
</feature>
<dbReference type="Pfam" id="PF02683">
    <property type="entry name" value="DsbD_TM"/>
    <property type="match status" value="1"/>
</dbReference>
<feature type="signal peptide" evidence="7">
    <location>
        <begin position="1"/>
        <end position="26"/>
    </location>
</feature>
<dbReference type="InterPro" id="IPR036249">
    <property type="entry name" value="Thioredoxin-like_sf"/>
</dbReference>
<evidence type="ECO:0000256" key="6">
    <source>
        <dbReference type="SAM" id="Phobius"/>
    </source>
</evidence>
<evidence type="ECO:0000259" key="9">
    <source>
        <dbReference type="Pfam" id="PF11412"/>
    </source>
</evidence>
<accession>A0A939IN30</accession>
<evidence type="ECO:0000256" key="7">
    <source>
        <dbReference type="SAM" id="SignalP"/>
    </source>
</evidence>
<gene>
    <name evidence="10" type="ORF">JYP50_13535</name>
</gene>
<evidence type="ECO:0000313" key="10">
    <source>
        <dbReference type="EMBL" id="MBN7797627.1"/>
    </source>
</evidence>
<dbReference type="InterPro" id="IPR028250">
    <property type="entry name" value="DsbDN"/>
</dbReference>
<protein>
    <submittedName>
        <fullName evidence="10">Thioredoxin family protein</fullName>
    </submittedName>
</protein>
<dbReference type="Pfam" id="PF11412">
    <property type="entry name" value="DsbD_N"/>
    <property type="match status" value="1"/>
</dbReference>
<comment type="caution">
    <text evidence="10">The sequence shown here is derived from an EMBL/GenBank/DDBJ whole genome shotgun (WGS) entry which is preliminary data.</text>
</comment>
<keyword evidence="3" id="KW-0201">Cytochrome c-type biogenesis</keyword>
<dbReference type="EMBL" id="JAFKCZ010000009">
    <property type="protein sequence ID" value="MBN7797627.1"/>
    <property type="molecule type" value="Genomic_DNA"/>
</dbReference>
<dbReference type="Gene3D" id="3.40.30.10">
    <property type="entry name" value="Glutaredoxin"/>
    <property type="match status" value="1"/>
</dbReference>
<keyword evidence="5 6" id="KW-0472">Membrane</keyword>
<dbReference type="GO" id="GO:0015035">
    <property type="term" value="F:protein-disulfide reductase activity"/>
    <property type="evidence" value="ECO:0007669"/>
    <property type="project" value="TreeGrafter"/>
</dbReference>